<dbReference type="PROSITE" id="PS51059">
    <property type="entry name" value="PARP_CATALYTIC"/>
    <property type="match status" value="1"/>
</dbReference>
<evidence type="ECO:0000313" key="4">
    <source>
        <dbReference type="EMBL" id="KAK7099592.1"/>
    </source>
</evidence>
<dbReference type="SUPFAM" id="SSF56399">
    <property type="entry name" value="ADP-ribosylation"/>
    <property type="match status" value="2"/>
</dbReference>
<accession>A0AAN9B645</accession>
<evidence type="ECO:0000313" key="5">
    <source>
        <dbReference type="Proteomes" id="UP001374579"/>
    </source>
</evidence>
<feature type="compositionally biased region" description="Low complexity" evidence="2">
    <location>
        <begin position="244"/>
        <end position="257"/>
    </location>
</feature>
<dbReference type="GO" id="GO:0005634">
    <property type="term" value="C:nucleus"/>
    <property type="evidence" value="ECO:0007669"/>
    <property type="project" value="TreeGrafter"/>
</dbReference>
<feature type="compositionally biased region" description="Polar residues" evidence="2">
    <location>
        <begin position="676"/>
        <end position="699"/>
    </location>
</feature>
<feature type="compositionally biased region" description="Pro residues" evidence="2">
    <location>
        <begin position="640"/>
        <end position="649"/>
    </location>
</feature>
<dbReference type="InterPro" id="IPR051712">
    <property type="entry name" value="ARTD-AVP"/>
</dbReference>
<keyword evidence="1" id="KW-0328">Glycosyltransferase</keyword>
<dbReference type="GO" id="GO:0003950">
    <property type="term" value="F:NAD+ poly-ADP-ribosyltransferase activity"/>
    <property type="evidence" value="ECO:0007669"/>
    <property type="project" value="UniProtKB-UniRule"/>
</dbReference>
<comment type="caution">
    <text evidence="4">The sequence shown here is derived from an EMBL/GenBank/DDBJ whole genome shotgun (WGS) entry which is preliminary data.</text>
</comment>
<feature type="compositionally biased region" description="Polar residues" evidence="2">
    <location>
        <begin position="158"/>
        <end position="176"/>
    </location>
</feature>
<keyword evidence="1" id="KW-0808">Transferase</keyword>
<sequence length="1510" mass="157133">MSAAEASPILIPSEDEDFEDGEELQYIKEEKAPPITIDETEDQDDIIFVSTCPPPPPTPSWDDSLGIADVHLGTFDHLGLGTSPAPSCSQMGDMHHILNDSLPPSVAVGAADLPSLGSVFPPLDTAKMTGSHLSAAGLLSSAGVPNLTGVQLHPVTSGSLPATSLPSDIKSQSGTTPADRVAVEDKRSRSSGPSTKLVTLSCLTSATLTPVALTPMDKVSLRKTIKPGRKTLPQYFSDSDSDSDSSSGDTTDGESGADSGGVAGGGKNSSCPASKTLLWRLTGATSMTKGQAGSRSASGSGGIPGSSPAVGQSATSQGVSAASSPTASNIPPPSSSSPSSSARYAVTLASWLEQALPACPSSVAQRSPTVQTAAHNVFKLTTANHSSSSVIQAPDHVGATSTASMSFSSTDSMQSSPRINALAPSHSDTSSRIIAVASSSTDSVSRVNTLSSLPSDSVGATSSGSQGGVAMVAHSLDSSVRVTVQQALVQSSTASSSLCSTHTHTQLNGRQTANCSGQQQAGSSAGSDCGMMGVCMQPKDTQDFFDKLLGDCNSILSCNSVPSSFGSSPSVSSAASTLFGPAGVKPPASNTGTVVGGGTVKRPNPSSLSSLNNSSLPPRKRVRPPLMHSASFSTSTAPPSALPPTPPVTSQPSASSGQDSGSASKPPNPLARSCSYPATTQLADSSRSQWGVSGMSTSGAAKGAGSVSLPSTSGVAMAMGAECSKCQMREGERTGEGGECKLSLCPHSHAACGRCLMVQARRVLSGKQKETLQCIVVACSTFYTINELRNSLPSLIVEILQERLDQEFVEIIDNMMTHKADAHSADRLPSHRHKAQRTKSHQSKRCRTFLRSSSETDEDSFYDNDDSGSEMPAECFDGDCDEFSDGDPFCGEVGPGGRQGEKREDFPDHWSRMDNSKNLVEVVGVPLEPDSDEYINVAVRFHEHLFFPATDITRIVRIQNPYLWKSYALKKEQMIQENDKMAVKEYQLFHGTKGNTVEAICRRGFDWRFCGKHGTAYGHGCYFAGDSYYSNTYTDRTNAPATGAEFLKSIMQLTATQTTPPSPSSIAPTPQPPPHSGSQRSGPPPLLIQGGSSLSAASRGGLKKLLPLLKSGLHTKQTLLAQLLKKRALLQTAANSSVSSLQSSAQLSAQPSAHSSAHLPAQLSAAQCQAVTGQPGGGLPQHQIAVSASAIPQQAHSQPHSQSHSQSHSQHLSQLHSLSQPPPQLHQYGHYSLLPGSKRARPTQAASAQPVPLGHHSNPAPQSLHHGQLQPLPPMGTSPPGHKPHPGFSSGGKPGFFSPPGKKYSGRAPAGYSAGSQPPGGKAVLAQLVPGQPGGAVMGNQAGGGGLMVPMYGTGLSTSLSSAVALLTASSVSSAPNNSGYLLLAAPAPAPSLGPLHPPLLTQPPHLPPKTSSWHSALTSSPSGQALDLRKSGASSPRYMFLAKVLTGRATGGQPEFRRPPPLDLLDPLGRCYDSCVDNIYHPRIWVVFDSTQAYPEYVIEYIVNDDLYR</sequence>
<dbReference type="Gene3D" id="3.90.228.10">
    <property type="match status" value="2"/>
</dbReference>
<keyword evidence="5" id="KW-1185">Reference proteome</keyword>
<feature type="region of interest" description="Disordered" evidence="2">
    <location>
        <begin position="285"/>
        <end position="341"/>
    </location>
</feature>
<dbReference type="Pfam" id="PF00644">
    <property type="entry name" value="PARP"/>
    <property type="match status" value="1"/>
</dbReference>
<organism evidence="4 5">
    <name type="scientific">Littorina saxatilis</name>
    <dbReference type="NCBI Taxonomy" id="31220"/>
    <lineage>
        <taxon>Eukaryota</taxon>
        <taxon>Metazoa</taxon>
        <taxon>Spiralia</taxon>
        <taxon>Lophotrochozoa</taxon>
        <taxon>Mollusca</taxon>
        <taxon>Gastropoda</taxon>
        <taxon>Caenogastropoda</taxon>
        <taxon>Littorinimorpha</taxon>
        <taxon>Littorinoidea</taxon>
        <taxon>Littorinidae</taxon>
        <taxon>Littorina</taxon>
    </lineage>
</organism>
<evidence type="ECO:0000256" key="1">
    <source>
        <dbReference type="RuleBase" id="RU362114"/>
    </source>
</evidence>
<feature type="compositionally biased region" description="Polar residues" evidence="2">
    <location>
        <begin position="445"/>
        <end position="464"/>
    </location>
</feature>
<feature type="region of interest" description="Disordered" evidence="2">
    <location>
        <begin position="401"/>
        <end position="426"/>
    </location>
</feature>
<feature type="domain" description="PARP catalytic" evidence="3">
    <location>
        <begin position="911"/>
        <end position="1120"/>
    </location>
</feature>
<feature type="compositionally biased region" description="Low complexity" evidence="2">
    <location>
        <begin position="1056"/>
        <end position="1068"/>
    </location>
</feature>
<evidence type="ECO:0000256" key="2">
    <source>
        <dbReference type="SAM" id="MobiDB-lite"/>
    </source>
</evidence>
<feature type="region of interest" description="Disordered" evidence="2">
    <location>
        <begin position="158"/>
        <end position="195"/>
    </location>
</feature>
<protein>
    <recommendedName>
        <fullName evidence="1">Poly [ADP-ribose] polymerase</fullName>
        <shortName evidence="1">PARP</shortName>
        <ecNumber evidence="1">2.4.2.-</ecNumber>
    </recommendedName>
</protein>
<feature type="compositionally biased region" description="Gly residues" evidence="2">
    <location>
        <begin position="258"/>
        <end position="267"/>
    </location>
</feature>
<keyword evidence="1" id="KW-0520">NAD</keyword>
<gene>
    <name evidence="4" type="ORF">V1264_003707</name>
</gene>
<feature type="compositionally biased region" description="Low complexity" evidence="2">
    <location>
        <begin position="320"/>
        <end position="329"/>
    </location>
</feature>
<feature type="region of interest" description="Disordered" evidence="2">
    <location>
        <begin position="1395"/>
        <end position="1429"/>
    </location>
</feature>
<feature type="region of interest" description="Disordered" evidence="2">
    <location>
        <begin position="445"/>
        <end position="466"/>
    </location>
</feature>
<feature type="region of interest" description="Disordered" evidence="2">
    <location>
        <begin position="582"/>
        <end position="708"/>
    </location>
</feature>
<feature type="region of interest" description="Disordered" evidence="2">
    <location>
        <begin position="1"/>
        <end position="20"/>
    </location>
</feature>
<dbReference type="EMBL" id="JBAMIC010000012">
    <property type="protein sequence ID" value="KAK7099592.1"/>
    <property type="molecule type" value="Genomic_DNA"/>
</dbReference>
<feature type="compositionally biased region" description="Basic residues" evidence="2">
    <location>
        <begin position="830"/>
        <end position="847"/>
    </location>
</feature>
<name>A0AAN9B645_9CAEN</name>
<feature type="compositionally biased region" description="Low complexity" evidence="2">
    <location>
        <begin position="1192"/>
        <end position="1219"/>
    </location>
</feature>
<feature type="region of interest" description="Disordered" evidence="2">
    <location>
        <begin position="1189"/>
        <end position="1319"/>
    </location>
</feature>
<feature type="region of interest" description="Disordered" evidence="2">
    <location>
        <begin position="1056"/>
        <end position="1095"/>
    </location>
</feature>
<proteinExistence type="predicted"/>
<reference evidence="4 5" key="1">
    <citation type="submission" date="2024-02" db="EMBL/GenBank/DDBJ databases">
        <title>Chromosome-scale genome assembly of the rough periwinkle Littorina saxatilis.</title>
        <authorList>
            <person name="De Jode A."/>
            <person name="Faria R."/>
            <person name="Formenti G."/>
            <person name="Sims Y."/>
            <person name="Smith T.P."/>
            <person name="Tracey A."/>
            <person name="Wood J.M.D."/>
            <person name="Zagrodzka Z.B."/>
            <person name="Johannesson K."/>
            <person name="Butlin R.K."/>
            <person name="Leder E.H."/>
        </authorList>
    </citation>
    <scope>NUCLEOTIDE SEQUENCE [LARGE SCALE GENOMIC DNA]</scope>
    <source>
        <strain evidence="4">Snail1</strain>
        <tissue evidence="4">Muscle</tissue>
    </source>
</reference>
<feature type="compositionally biased region" description="Low complexity" evidence="2">
    <location>
        <begin position="629"/>
        <end position="639"/>
    </location>
</feature>
<feature type="compositionally biased region" description="Low complexity" evidence="2">
    <location>
        <begin position="603"/>
        <end position="617"/>
    </location>
</feature>
<feature type="compositionally biased region" description="Pro residues" evidence="2">
    <location>
        <begin position="1395"/>
        <end position="1408"/>
    </location>
</feature>
<feature type="region of interest" description="Disordered" evidence="2">
    <location>
        <begin position="822"/>
        <end position="847"/>
    </location>
</feature>
<dbReference type="PANTHER" id="PTHR45740">
    <property type="entry name" value="POLY [ADP-RIBOSE] POLYMERASE"/>
    <property type="match status" value="1"/>
</dbReference>
<dbReference type="InterPro" id="IPR012317">
    <property type="entry name" value="Poly(ADP-ribose)pol_cat_dom"/>
</dbReference>
<feature type="compositionally biased region" description="Low complexity" evidence="2">
    <location>
        <begin position="401"/>
        <end position="416"/>
    </location>
</feature>
<dbReference type="GO" id="GO:1990404">
    <property type="term" value="F:NAD+-protein mono-ADP-ribosyltransferase activity"/>
    <property type="evidence" value="ECO:0007669"/>
    <property type="project" value="TreeGrafter"/>
</dbReference>
<feature type="compositionally biased region" description="Polar residues" evidence="2">
    <location>
        <begin position="310"/>
        <end position="319"/>
    </location>
</feature>
<feature type="region of interest" description="Disordered" evidence="2">
    <location>
        <begin position="230"/>
        <end position="271"/>
    </location>
</feature>
<feature type="compositionally biased region" description="Low complexity" evidence="2">
    <location>
        <begin position="650"/>
        <end position="664"/>
    </location>
</feature>
<dbReference type="EC" id="2.4.2.-" evidence="1"/>
<dbReference type="PANTHER" id="PTHR45740:SF2">
    <property type="entry name" value="POLY [ADP-RIBOSE] POLYMERASE"/>
    <property type="match status" value="1"/>
</dbReference>
<dbReference type="Proteomes" id="UP001374579">
    <property type="component" value="Unassembled WGS sequence"/>
</dbReference>
<evidence type="ECO:0000259" key="3">
    <source>
        <dbReference type="PROSITE" id="PS51059"/>
    </source>
</evidence>
<feature type="compositionally biased region" description="Polar residues" evidence="2">
    <location>
        <begin position="1410"/>
        <end position="1424"/>
    </location>
</feature>